<organism evidence="2 3">
    <name type="scientific">Thiorhodovibrio winogradskyi</name>
    <dbReference type="NCBI Taxonomy" id="77007"/>
    <lineage>
        <taxon>Bacteria</taxon>
        <taxon>Pseudomonadati</taxon>
        <taxon>Pseudomonadota</taxon>
        <taxon>Gammaproteobacteria</taxon>
        <taxon>Chromatiales</taxon>
        <taxon>Chromatiaceae</taxon>
        <taxon>Thiorhodovibrio</taxon>
    </lineage>
</organism>
<gene>
    <name evidence="2" type="ORF">Thiowin_03948</name>
</gene>
<reference evidence="2 3" key="1">
    <citation type="journal article" date="2023" name="Microorganisms">
        <title>Thiorhodovibrio frisius and Trv. litoralis spp. nov., Two Novel Members from a Clade of Fastidious Purple Sulfur Bacteria That Exhibit Unique Red-Shifted Light-Harvesting Capabilities.</title>
        <authorList>
            <person name="Methner A."/>
            <person name="Kuzyk S.B."/>
            <person name="Petersen J."/>
            <person name="Bauer S."/>
            <person name="Brinkmann H."/>
            <person name="Sichau K."/>
            <person name="Wanner G."/>
            <person name="Wolf J."/>
            <person name="Neumann-Schaal M."/>
            <person name="Henke P."/>
            <person name="Tank M."/>
            <person name="Sproer C."/>
            <person name="Bunk B."/>
            <person name="Overmann J."/>
        </authorList>
    </citation>
    <scope>NUCLEOTIDE SEQUENCE [LARGE SCALE GENOMIC DNA]</scope>
    <source>
        <strain evidence="2 3">DSM 6702</strain>
    </source>
</reference>
<dbReference type="Pfam" id="PF18480">
    <property type="entry name" value="DUF5615"/>
    <property type="match status" value="1"/>
</dbReference>
<evidence type="ECO:0000313" key="3">
    <source>
        <dbReference type="Proteomes" id="UP001432180"/>
    </source>
</evidence>
<evidence type="ECO:0000313" key="2">
    <source>
        <dbReference type="EMBL" id="WPL18857.1"/>
    </source>
</evidence>
<dbReference type="Proteomes" id="UP001432180">
    <property type="component" value="Chromosome"/>
</dbReference>
<dbReference type="EMBL" id="CP121472">
    <property type="protein sequence ID" value="WPL18857.1"/>
    <property type="molecule type" value="Genomic_DNA"/>
</dbReference>
<name>A0ABZ0SD85_9GAMM</name>
<dbReference type="RefSeq" id="WP_328984598.1">
    <property type="nucleotide sequence ID" value="NZ_CP121472.1"/>
</dbReference>
<keyword evidence="3" id="KW-1185">Reference proteome</keyword>
<sequence>MKLLLDLLDMNIPEVWEPYLRKAGHEAIHWSRIGDIRAEDAVIMDWARQHEHIILTHDLDFGALLYLTKARAPSVLQIRAEHIIPRVMGESVPTALESAKIALDAGALVTIDPRRHRVRVLPLPGQADSNTATEGVIETRDKGVGI</sequence>
<proteinExistence type="predicted"/>
<evidence type="ECO:0000259" key="1">
    <source>
        <dbReference type="Pfam" id="PF18480"/>
    </source>
</evidence>
<protein>
    <recommendedName>
        <fullName evidence="1">DUF5615 domain-containing protein</fullName>
    </recommendedName>
</protein>
<accession>A0ABZ0SD85</accession>
<feature type="domain" description="DUF5615" evidence="1">
    <location>
        <begin position="7"/>
        <end position="112"/>
    </location>
</feature>
<dbReference type="InterPro" id="IPR041049">
    <property type="entry name" value="DUF5615"/>
</dbReference>